<dbReference type="AlphaFoldDB" id="A0A139HZD5"/>
<reference evidence="2 3" key="1">
    <citation type="submission" date="2015-07" db="EMBL/GenBank/DDBJ databases">
        <title>Comparative genomics of the Sigatoka disease complex on banana suggests a link between parallel evolutionary changes in Pseudocercospora fijiensis and Pseudocercospora eumusae and increased virulence on the banana host.</title>
        <authorList>
            <person name="Chang T.-C."/>
            <person name="Salvucci A."/>
            <person name="Crous P.W."/>
            <person name="Stergiopoulos I."/>
        </authorList>
    </citation>
    <scope>NUCLEOTIDE SEQUENCE [LARGE SCALE GENOMIC DNA]</scope>
    <source>
        <strain evidence="2 3">CBS 116634</strain>
    </source>
</reference>
<dbReference type="EMBL" id="LFZO01000529">
    <property type="protein sequence ID" value="KXT07797.1"/>
    <property type="molecule type" value="Genomic_DNA"/>
</dbReference>
<sequence length="514" mass="56826">MSPRTPKSRKAKKKDEYYTDPASEYDEDDETGLAESHGDDFVLAFAGLSVKAITEGRRFTWSKQTRARFVQRALVGNTPFTAHSLPTPLQLLELAHDLELPLNRGKEVAKICVAKLVDCIQYVMSPKCLPGLIEERKRGDEWSISVSKALFKAASSDSFSWRAITSGEIAEDHADRGRTFRELKNVNEVGKTELIKRTMDLLVRGAVITKDTRKSPHTPLNIDLSWLKSPSPSPARTSSMPPPALSNYASDTDSDTELEPFPPKAKKQHSSGTPSRSSSKHNKSFPDDDGEVLGRKSTPFNKYLTDDSDTEDVVPASKRKTKTVKTHQHLWAQSESEDEVLATKHKTPKSLKEQLKSAAKLSTSDDDNPAPEVESKSKSTAKEQLDSLLSMLSKQVDSPKKKLPKQVDNSPKKKLPKQVDDSPKKLPKQVDDSPTKLSTSTNPTETTPDMLRSQVMIAILEKGIPDHLHSLVQTLRTCGMTPAEIATILMSKMSNEQTVAPSDMASSNDDLLDL</sequence>
<comment type="caution">
    <text evidence="2">The sequence shown here is derived from an EMBL/GenBank/DDBJ whole genome shotgun (WGS) entry which is preliminary data.</text>
</comment>
<evidence type="ECO:0000313" key="3">
    <source>
        <dbReference type="Proteomes" id="UP000073492"/>
    </source>
</evidence>
<dbReference type="EMBL" id="LFZO01000529">
    <property type="protein sequence ID" value="KXT07798.1"/>
    <property type="molecule type" value="Genomic_DNA"/>
</dbReference>
<proteinExistence type="predicted"/>
<protein>
    <submittedName>
        <fullName evidence="2">Uncharacterized protein</fullName>
    </submittedName>
</protein>
<feature type="compositionally biased region" description="Basic and acidic residues" evidence="1">
    <location>
        <begin position="417"/>
        <end position="434"/>
    </location>
</feature>
<feature type="compositionally biased region" description="Basic residues" evidence="1">
    <location>
        <begin position="1"/>
        <end position="12"/>
    </location>
</feature>
<name>A0A139HZD5_9PEZI</name>
<feature type="compositionally biased region" description="Polar residues" evidence="1">
    <location>
        <begin position="228"/>
        <end position="239"/>
    </location>
</feature>
<feature type="region of interest" description="Disordered" evidence="1">
    <location>
        <begin position="219"/>
        <end position="449"/>
    </location>
</feature>
<evidence type="ECO:0000256" key="1">
    <source>
        <dbReference type="SAM" id="MobiDB-lite"/>
    </source>
</evidence>
<feature type="compositionally biased region" description="Basic and acidic residues" evidence="1">
    <location>
        <begin position="373"/>
        <end position="385"/>
    </location>
</feature>
<keyword evidence="3" id="KW-1185">Reference proteome</keyword>
<dbReference type="OrthoDB" id="3649201at2759"/>
<evidence type="ECO:0000313" key="2">
    <source>
        <dbReference type="EMBL" id="KXT07798.1"/>
    </source>
</evidence>
<dbReference type="Proteomes" id="UP000073492">
    <property type="component" value="Unassembled WGS sequence"/>
</dbReference>
<organism evidence="2 3">
    <name type="scientific">Pseudocercospora musae</name>
    <dbReference type="NCBI Taxonomy" id="113226"/>
    <lineage>
        <taxon>Eukaryota</taxon>
        <taxon>Fungi</taxon>
        <taxon>Dikarya</taxon>
        <taxon>Ascomycota</taxon>
        <taxon>Pezizomycotina</taxon>
        <taxon>Dothideomycetes</taxon>
        <taxon>Dothideomycetidae</taxon>
        <taxon>Mycosphaerellales</taxon>
        <taxon>Mycosphaerellaceae</taxon>
        <taxon>Pseudocercospora</taxon>
    </lineage>
</organism>
<accession>A0A139HZD5</accession>
<feature type="compositionally biased region" description="Basic residues" evidence="1">
    <location>
        <begin position="317"/>
        <end position="328"/>
    </location>
</feature>
<gene>
    <name evidence="2" type="ORF">AC579_10256</name>
</gene>
<feature type="region of interest" description="Disordered" evidence="1">
    <location>
        <begin position="1"/>
        <end position="31"/>
    </location>
</feature>
<feature type="compositionally biased region" description="Polar residues" evidence="1">
    <location>
        <begin position="435"/>
        <end position="447"/>
    </location>
</feature>